<dbReference type="InterPro" id="IPR003107">
    <property type="entry name" value="HAT"/>
</dbReference>
<evidence type="ECO:0000256" key="6">
    <source>
        <dbReference type="ARBA" id="ARBA00022679"/>
    </source>
</evidence>
<dbReference type="PANTHER" id="PTHR19980:SF0">
    <property type="entry name" value="CLEAVAGE STIMULATION FACTOR SUBUNIT 3"/>
    <property type="match status" value="1"/>
</dbReference>
<dbReference type="EMBL" id="RWJN01000145">
    <property type="protein sequence ID" value="TCD66205.1"/>
    <property type="molecule type" value="Genomic_DNA"/>
</dbReference>
<dbReference type="GO" id="GO:0016757">
    <property type="term" value="F:glycosyltransferase activity"/>
    <property type="evidence" value="ECO:0007669"/>
    <property type="project" value="UniProtKB-KW"/>
</dbReference>
<evidence type="ECO:0000256" key="2">
    <source>
        <dbReference type="ARBA" id="ARBA00005180"/>
    </source>
</evidence>
<dbReference type="SUPFAM" id="SSF53271">
    <property type="entry name" value="PRTase-like"/>
    <property type="match status" value="1"/>
</dbReference>
<dbReference type="InterPro" id="IPR029057">
    <property type="entry name" value="PRTase-like"/>
</dbReference>
<comment type="cofactor">
    <cofactor evidence="1">
        <name>Mg(2+)</name>
        <dbReference type="ChEBI" id="CHEBI:18420"/>
    </cofactor>
</comment>
<evidence type="ECO:0000256" key="1">
    <source>
        <dbReference type="ARBA" id="ARBA00001946"/>
    </source>
</evidence>
<dbReference type="Gene3D" id="1.25.40.1040">
    <property type="match status" value="1"/>
</dbReference>
<dbReference type="InterPro" id="IPR011990">
    <property type="entry name" value="TPR-like_helical_dom_sf"/>
</dbReference>
<dbReference type="InterPro" id="IPR008847">
    <property type="entry name" value="Suf"/>
</dbReference>
<keyword evidence="8" id="KW-0547">Nucleotide-binding</keyword>
<dbReference type="GO" id="GO:0005525">
    <property type="term" value="F:GTP binding"/>
    <property type="evidence" value="ECO:0007669"/>
    <property type="project" value="UniProtKB-KW"/>
</dbReference>
<accession>A0A4R0RJX3</accession>
<dbReference type="SMART" id="SM00386">
    <property type="entry name" value="HAT"/>
    <property type="match status" value="7"/>
</dbReference>
<evidence type="ECO:0000256" key="8">
    <source>
        <dbReference type="ARBA" id="ARBA00022741"/>
    </source>
</evidence>
<feature type="compositionally biased region" description="Basic and acidic residues" evidence="12">
    <location>
        <begin position="707"/>
        <end position="718"/>
    </location>
</feature>
<reference evidence="15 16" key="1">
    <citation type="submission" date="2018-11" db="EMBL/GenBank/DDBJ databases">
        <title>Genome assembly of Steccherinum ochraceum LE-BIN_3174, the white-rot fungus of the Steccherinaceae family (The Residual Polyporoid clade, Polyporales, Basidiomycota).</title>
        <authorList>
            <person name="Fedorova T.V."/>
            <person name="Glazunova O.A."/>
            <person name="Landesman E.O."/>
            <person name="Moiseenko K.V."/>
            <person name="Psurtseva N.V."/>
            <person name="Savinova O.S."/>
            <person name="Shakhova N.V."/>
            <person name="Tyazhelova T.V."/>
            <person name="Vasina D.V."/>
        </authorList>
    </citation>
    <scope>NUCLEOTIDE SEQUENCE [LARGE SCALE GENOMIC DNA]</scope>
    <source>
        <strain evidence="15 16">LE-BIN_3174</strain>
    </source>
</reference>
<dbReference type="FunFam" id="3.40.50.2020:FF:000023">
    <property type="entry name" value="Probable uracil phosphoribosyltransferase"/>
    <property type="match status" value="1"/>
</dbReference>
<evidence type="ECO:0000259" key="14">
    <source>
        <dbReference type="Pfam" id="PF14681"/>
    </source>
</evidence>
<feature type="compositionally biased region" description="Low complexity" evidence="12">
    <location>
        <begin position="687"/>
        <end position="706"/>
    </location>
</feature>
<proteinExistence type="inferred from homology"/>
<feature type="region of interest" description="Disordered" evidence="12">
    <location>
        <begin position="1"/>
        <end position="74"/>
    </location>
</feature>
<dbReference type="SUPFAM" id="SSF48452">
    <property type="entry name" value="TPR-like"/>
    <property type="match status" value="2"/>
</dbReference>
<evidence type="ECO:0000256" key="12">
    <source>
        <dbReference type="SAM" id="MobiDB-lite"/>
    </source>
</evidence>
<evidence type="ECO:0000259" key="13">
    <source>
        <dbReference type="Pfam" id="PF05843"/>
    </source>
</evidence>
<feature type="domain" description="Suppressor of forked" evidence="13">
    <location>
        <begin position="77"/>
        <end position="655"/>
    </location>
</feature>
<dbReference type="Proteomes" id="UP000292702">
    <property type="component" value="Unassembled WGS sequence"/>
</dbReference>
<dbReference type="STRING" id="92696.A0A4R0RJX3"/>
<evidence type="ECO:0000256" key="5">
    <source>
        <dbReference type="ARBA" id="ARBA00022676"/>
    </source>
</evidence>
<keyword evidence="11" id="KW-0963">Cytoplasm</keyword>
<feature type="region of interest" description="Disordered" evidence="12">
    <location>
        <begin position="450"/>
        <end position="486"/>
    </location>
</feature>
<sequence>MDDSAQYPAVPYPEQEDPNSFPDDDDKTQPAEEHLQALRALENQEGPGSQDTDIVDPGPSSQGDEPPVTPPSPFSAVRARVQAKPTDVDSWLELVRRAEESGDYDKVTETYESLLEVFPNTSTAQVAYIDHVLNSQHPNKHATAAGLFNRFLKTSPFVDLWKFYLAHVRRMHPDPSSRDTVRKAYEYALNHIGHDKESNEIWSDYIQFLKSGEAATTWDEGQKMDAIRKAYQRAVQTPMENVKRLWEEYSEFEMNLNKQLAKKFLSDLQASHMQARTVLNSLQEHTATLLPTSSAAPGEHPAVWLPHPPNFSTEDKTLVSRWKQYLKWEESNPLEIEEKDRSQFHSRVQTVYRKALVRMRFFSEIWYMAYAWTLSVSSETGLPENKRKERKDEALSILKAGIEANPKSFVLNFAYCEVLEEAQSQKEVHAAFTKFLDILRADLEELEVSAKSDDEPVPAANSGLRSNNSSFSSQGSDDTPNTKSKELKNRRTEYGIAWIVYMRFARRAETPRAARDVFGKARKDRWTPWEVYEAAALMEYHCTKATDVAMRIFERGLEKFPEEEEFALRYLGFLISINDDSNARALFERVVTTFPAERARPLWERWARYEYQFGNLQAAQNLEKRLAEVYPNDPPIKRFAERHKYLGTDAIAVRDLGFSFSGGRSNGHSSSKGTALGRADTLQSIASNTSSQEKSFSSSGKRLSSPDSRRREESRTGDHGPPTKRQRPGSPSRERDRDRWDGPPRRRHGSPSWDRDRERDSGFKKDKEKEEDKSVVLPPVLSWFVGLLPQPSTFDGPVFRTDDLMQVFRNAVIPSSTGIRPDKDDEGVGSYMCDTAQLEALYTIIRDKNTSRGDFLFYSDRIIRLLVEEGLNHLPVIPKTVETPTGALYEGVGFEGKICGVSILRAGEAMEAGLREVCRSVRIGKILIQRDEETAQPKLFYSKLPQDISKRYVLLLDPMLATGGSAMKAVEVIMEHGVPEDRIIFINLISSPEGLKTFCTKFPSLRVITGWIDQGLNEKAYIVPGLGDFGERR</sequence>
<gene>
    <name evidence="15" type="primary">RNA14_1</name>
    <name evidence="15" type="ORF">EIP91_001652</name>
</gene>
<feature type="compositionally biased region" description="Low complexity" evidence="12">
    <location>
        <begin position="461"/>
        <end position="476"/>
    </location>
</feature>
<feature type="compositionally biased region" description="Basic and acidic residues" evidence="12">
    <location>
        <begin position="753"/>
        <end position="771"/>
    </location>
</feature>
<evidence type="ECO:0000256" key="4">
    <source>
        <dbReference type="ARBA" id="ARBA00022533"/>
    </source>
</evidence>
<feature type="domain" description="Phosphoribosyltransferase" evidence="14">
    <location>
        <begin position="834"/>
        <end position="1032"/>
    </location>
</feature>
<comment type="similarity">
    <text evidence="3">Belongs to the UPRTase family.</text>
</comment>
<evidence type="ECO:0000313" key="15">
    <source>
        <dbReference type="EMBL" id="TCD66205.1"/>
    </source>
</evidence>
<dbReference type="NCBIfam" id="NF001097">
    <property type="entry name" value="PRK00129.1"/>
    <property type="match status" value="1"/>
</dbReference>
<comment type="caution">
    <text evidence="15">The sequence shown here is derived from an EMBL/GenBank/DDBJ whole genome shotgun (WGS) entry which is preliminary data.</text>
</comment>
<evidence type="ECO:0000256" key="10">
    <source>
        <dbReference type="ARBA" id="ARBA00023242"/>
    </source>
</evidence>
<dbReference type="GO" id="GO:0005737">
    <property type="term" value="C:cytoplasm"/>
    <property type="evidence" value="ECO:0007669"/>
    <property type="project" value="UniProtKB-SubCell"/>
</dbReference>
<dbReference type="CDD" id="cd06223">
    <property type="entry name" value="PRTases_typeI"/>
    <property type="match status" value="1"/>
</dbReference>
<comment type="subcellular location">
    <subcellularLocation>
        <location evidence="11">Nucleus</location>
    </subcellularLocation>
    <subcellularLocation>
        <location evidence="11">Cytoplasm</location>
    </subcellularLocation>
    <text evidence="11">Nucleus and/or cytoplasm.</text>
</comment>
<feature type="compositionally biased region" description="Acidic residues" evidence="12">
    <location>
        <begin position="14"/>
        <end position="26"/>
    </location>
</feature>
<keyword evidence="7" id="KW-0677">Repeat</keyword>
<feature type="compositionally biased region" description="Basic and acidic residues" evidence="12">
    <location>
        <begin position="732"/>
        <end position="744"/>
    </location>
</feature>
<keyword evidence="10 11" id="KW-0539">Nucleus</keyword>
<name>A0A4R0RJX3_9APHY</name>
<dbReference type="OrthoDB" id="26282at2759"/>
<dbReference type="Pfam" id="PF05843">
    <property type="entry name" value="Suf"/>
    <property type="match status" value="1"/>
</dbReference>
<keyword evidence="4" id="KW-0021">Allosteric enzyme</keyword>
<keyword evidence="9" id="KW-0342">GTP-binding</keyword>
<dbReference type="GO" id="GO:0005634">
    <property type="term" value="C:nucleus"/>
    <property type="evidence" value="ECO:0007669"/>
    <property type="project" value="UniProtKB-SubCell"/>
</dbReference>
<evidence type="ECO:0000256" key="7">
    <source>
        <dbReference type="ARBA" id="ARBA00022737"/>
    </source>
</evidence>
<dbReference type="GO" id="GO:0008655">
    <property type="term" value="P:pyrimidine-containing compound salvage"/>
    <property type="evidence" value="ECO:0007669"/>
    <property type="project" value="UniProtKB-ARBA"/>
</dbReference>
<keyword evidence="5" id="KW-0328">Glycosyltransferase</keyword>
<feature type="region of interest" description="Disordered" evidence="12">
    <location>
        <begin position="686"/>
        <end position="771"/>
    </location>
</feature>
<organism evidence="15 16">
    <name type="scientific">Steccherinum ochraceum</name>
    <dbReference type="NCBI Taxonomy" id="92696"/>
    <lineage>
        <taxon>Eukaryota</taxon>
        <taxon>Fungi</taxon>
        <taxon>Dikarya</taxon>
        <taxon>Basidiomycota</taxon>
        <taxon>Agaricomycotina</taxon>
        <taxon>Agaricomycetes</taxon>
        <taxon>Polyporales</taxon>
        <taxon>Steccherinaceae</taxon>
        <taxon>Steccherinum</taxon>
    </lineage>
</organism>
<feature type="compositionally biased region" description="Basic and acidic residues" evidence="12">
    <location>
        <begin position="27"/>
        <end position="36"/>
    </location>
</feature>
<keyword evidence="11" id="KW-0507">mRNA processing</keyword>
<dbReference type="GO" id="GO:0180010">
    <property type="term" value="P:co-transcriptional mRNA 3'-end processing, cleavage and polyadenylation pathway"/>
    <property type="evidence" value="ECO:0007669"/>
    <property type="project" value="UniProtKB-UniRule"/>
</dbReference>
<evidence type="ECO:0000256" key="9">
    <source>
        <dbReference type="ARBA" id="ARBA00023134"/>
    </source>
</evidence>
<evidence type="ECO:0000313" key="16">
    <source>
        <dbReference type="Proteomes" id="UP000292702"/>
    </source>
</evidence>
<dbReference type="Pfam" id="PF14681">
    <property type="entry name" value="UPRTase"/>
    <property type="match status" value="1"/>
</dbReference>
<dbReference type="GO" id="GO:0003729">
    <property type="term" value="F:mRNA binding"/>
    <property type="evidence" value="ECO:0007669"/>
    <property type="project" value="TreeGrafter"/>
</dbReference>
<dbReference type="PANTHER" id="PTHR19980">
    <property type="entry name" value="RNA CLEAVAGE STIMULATION FACTOR"/>
    <property type="match status" value="1"/>
</dbReference>
<evidence type="ECO:0000256" key="11">
    <source>
        <dbReference type="RuleBase" id="RU369035"/>
    </source>
</evidence>
<dbReference type="InterPro" id="IPR045243">
    <property type="entry name" value="Rna14-like"/>
</dbReference>
<keyword evidence="6" id="KW-0808">Transferase</keyword>
<comment type="function">
    <text evidence="11">Component of the cleavage factor IA (CFIA) complex, which is involved in the endonucleolytic cleavage during polyadenylation-dependent pre-mRNA 3'-end formation.</text>
</comment>
<dbReference type="AlphaFoldDB" id="A0A4R0RJX3"/>
<comment type="pathway">
    <text evidence="2">Pyrimidine metabolism; UMP biosynthesis via salvage pathway; UMP from uracil: step 1/1.</text>
</comment>
<evidence type="ECO:0000256" key="3">
    <source>
        <dbReference type="ARBA" id="ARBA00009516"/>
    </source>
</evidence>
<keyword evidence="16" id="KW-1185">Reference proteome</keyword>
<dbReference type="InterPro" id="IPR000836">
    <property type="entry name" value="PRTase_dom"/>
</dbReference>
<protein>
    <recommendedName>
        <fullName evidence="11">mRNA 3'-end-processing protein RNA14</fullName>
    </recommendedName>
</protein>
<dbReference type="Gene3D" id="3.40.50.2020">
    <property type="match status" value="1"/>
</dbReference>